<gene>
    <name evidence="1" type="ORF">T11_4369</name>
</gene>
<dbReference type="AlphaFoldDB" id="A0A0V1GZ68"/>
<proteinExistence type="predicted"/>
<dbReference type="Proteomes" id="UP000055024">
    <property type="component" value="Unassembled WGS sequence"/>
</dbReference>
<name>A0A0V1GZ68_9BILA</name>
<accession>A0A0V1GZ68</accession>
<evidence type="ECO:0000313" key="1">
    <source>
        <dbReference type="EMBL" id="KRZ03703.1"/>
    </source>
</evidence>
<dbReference type="OrthoDB" id="10546559at2759"/>
<protein>
    <submittedName>
        <fullName evidence="1">Uncharacterized protein</fullName>
    </submittedName>
</protein>
<reference evidence="1 2" key="1">
    <citation type="submission" date="2015-01" db="EMBL/GenBank/DDBJ databases">
        <title>Evolution of Trichinella species and genotypes.</title>
        <authorList>
            <person name="Korhonen P.K."/>
            <person name="Edoardo P."/>
            <person name="Giuseppe L.R."/>
            <person name="Gasser R.B."/>
        </authorList>
    </citation>
    <scope>NUCLEOTIDE SEQUENCE [LARGE SCALE GENOMIC DNA]</scope>
    <source>
        <strain evidence="1">ISS1029</strain>
    </source>
</reference>
<comment type="caution">
    <text evidence="1">The sequence shown here is derived from an EMBL/GenBank/DDBJ whole genome shotgun (WGS) entry which is preliminary data.</text>
</comment>
<sequence>MTETTVVLDGMFFDVVKFTKEQPIGFGKDAWDQRAGPPFQSVLATSVLFPNVGYDLTTDIDVQFRFQRFMNLVDNSILFEPWRWSLSVKAGYVKEDKREGKEMEEDRGSVQVHASVELVSSFKNRNKLFEKNVLKRKKSNSSFAHPGKLHAWTWTWTHAFSGGVEVTVMIVVRAFVENGHCPTVLPSAAIQHSRSQRSTLPQPDQQGVQGAKVARIASSGFFELYHGNR</sequence>
<dbReference type="EMBL" id="JYDP01000184">
    <property type="protein sequence ID" value="KRZ03703.1"/>
    <property type="molecule type" value="Genomic_DNA"/>
</dbReference>
<organism evidence="1 2">
    <name type="scientific">Trichinella zimbabwensis</name>
    <dbReference type="NCBI Taxonomy" id="268475"/>
    <lineage>
        <taxon>Eukaryota</taxon>
        <taxon>Metazoa</taxon>
        <taxon>Ecdysozoa</taxon>
        <taxon>Nematoda</taxon>
        <taxon>Enoplea</taxon>
        <taxon>Dorylaimia</taxon>
        <taxon>Trichinellida</taxon>
        <taxon>Trichinellidae</taxon>
        <taxon>Trichinella</taxon>
    </lineage>
</organism>
<evidence type="ECO:0000313" key="2">
    <source>
        <dbReference type="Proteomes" id="UP000055024"/>
    </source>
</evidence>
<keyword evidence="2" id="KW-1185">Reference proteome</keyword>